<keyword evidence="1" id="KW-0812">Transmembrane</keyword>
<sequence>MLTTPTTEGQKTMTSTIENIKTLYNEMNDIYDKFTNSQTDSNSYSIFTQPIISLQTTITSTISCSLCLIDTSITIMMLILDYTVILISLTFYIHPSTVVVIKKVTALIQFASTTSTSTFISEII</sequence>
<dbReference type="AlphaFoldDB" id="A0A397IYA6"/>
<dbReference type="Proteomes" id="UP000266861">
    <property type="component" value="Unassembled WGS sequence"/>
</dbReference>
<organism evidence="2 3">
    <name type="scientific">Diversispora epigaea</name>
    <dbReference type="NCBI Taxonomy" id="1348612"/>
    <lineage>
        <taxon>Eukaryota</taxon>
        <taxon>Fungi</taxon>
        <taxon>Fungi incertae sedis</taxon>
        <taxon>Mucoromycota</taxon>
        <taxon>Glomeromycotina</taxon>
        <taxon>Glomeromycetes</taxon>
        <taxon>Diversisporales</taxon>
        <taxon>Diversisporaceae</taxon>
        <taxon>Diversispora</taxon>
    </lineage>
</organism>
<keyword evidence="1" id="KW-0472">Membrane</keyword>
<evidence type="ECO:0000313" key="2">
    <source>
        <dbReference type="EMBL" id="RHZ78084.1"/>
    </source>
</evidence>
<comment type="caution">
    <text evidence="2">The sequence shown here is derived from an EMBL/GenBank/DDBJ whole genome shotgun (WGS) entry which is preliminary data.</text>
</comment>
<reference evidence="2 3" key="1">
    <citation type="submission" date="2018-08" db="EMBL/GenBank/DDBJ databases">
        <title>Genome and evolution of the arbuscular mycorrhizal fungus Diversispora epigaea (formerly Glomus versiforme) and its bacterial endosymbionts.</title>
        <authorList>
            <person name="Sun X."/>
            <person name="Fei Z."/>
            <person name="Harrison M."/>
        </authorList>
    </citation>
    <scope>NUCLEOTIDE SEQUENCE [LARGE SCALE GENOMIC DNA]</scope>
    <source>
        <strain evidence="2 3">IT104</strain>
    </source>
</reference>
<dbReference type="EMBL" id="PQFF01000158">
    <property type="protein sequence ID" value="RHZ78084.1"/>
    <property type="molecule type" value="Genomic_DNA"/>
</dbReference>
<evidence type="ECO:0000313" key="3">
    <source>
        <dbReference type="Proteomes" id="UP000266861"/>
    </source>
</evidence>
<keyword evidence="1" id="KW-1133">Transmembrane helix</keyword>
<accession>A0A397IYA6</accession>
<name>A0A397IYA6_9GLOM</name>
<feature type="transmembrane region" description="Helical" evidence="1">
    <location>
        <begin position="73"/>
        <end position="93"/>
    </location>
</feature>
<proteinExistence type="predicted"/>
<keyword evidence="3" id="KW-1185">Reference proteome</keyword>
<evidence type="ECO:0000256" key="1">
    <source>
        <dbReference type="SAM" id="Phobius"/>
    </source>
</evidence>
<protein>
    <submittedName>
        <fullName evidence="2">Uncharacterized protein</fullName>
    </submittedName>
</protein>
<gene>
    <name evidence="2" type="ORF">Glove_168g194</name>
</gene>